<evidence type="ECO:0000313" key="1">
    <source>
        <dbReference type="EMBL" id="KAF4609521.1"/>
    </source>
</evidence>
<comment type="caution">
    <text evidence="1">The sequence shown here is derived from an EMBL/GenBank/DDBJ whole genome shotgun (WGS) entry which is preliminary data.</text>
</comment>
<reference evidence="1 2" key="1">
    <citation type="submission" date="2019-12" db="EMBL/GenBank/DDBJ databases">
        <authorList>
            <person name="Floudas D."/>
            <person name="Bentzer J."/>
            <person name="Ahren D."/>
            <person name="Johansson T."/>
            <person name="Persson P."/>
            <person name="Tunlid A."/>
        </authorList>
    </citation>
    <scope>NUCLEOTIDE SEQUENCE [LARGE SCALE GENOMIC DNA]</scope>
    <source>
        <strain evidence="1 2">CBS 102.39</strain>
    </source>
</reference>
<dbReference type="AlphaFoldDB" id="A0A8H4VHB7"/>
<proteinExistence type="predicted"/>
<name>A0A8H4VHB7_9AGAR</name>
<gene>
    <name evidence="1" type="ORF">D9613_012269</name>
</gene>
<keyword evidence="2" id="KW-1185">Reference proteome</keyword>
<dbReference type="InterPro" id="IPR008949">
    <property type="entry name" value="Isoprenoid_synthase_dom_sf"/>
</dbReference>
<dbReference type="EMBL" id="JAACJL010000061">
    <property type="protein sequence ID" value="KAF4609521.1"/>
    <property type="molecule type" value="Genomic_DNA"/>
</dbReference>
<accession>A0A8H4VHB7</accession>
<dbReference type="SUPFAM" id="SSF48576">
    <property type="entry name" value="Terpenoid synthases"/>
    <property type="match status" value="1"/>
</dbReference>
<sequence length="127" mass="14828">MNDMHSYNIEQSRGGVAGHNFITVIMREYGLTLQEALYWVSGYTTKIMENYVSDQRRLPSWGETVDKAVEKYFDRVARCVRGCDQWSYESGRYYGKKGLKIQQTRKMAVYPKDITYLGNKFVQVNEA</sequence>
<evidence type="ECO:0000313" key="2">
    <source>
        <dbReference type="Proteomes" id="UP000521872"/>
    </source>
</evidence>
<dbReference type="Pfam" id="PF19086">
    <property type="entry name" value="Terpene_syn_C_2"/>
    <property type="match status" value="1"/>
</dbReference>
<dbReference type="Gene3D" id="1.10.600.10">
    <property type="entry name" value="Farnesyl Diphosphate Synthase"/>
    <property type="match status" value="1"/>
</dbReference>
<organism evidence="1 2">
    <name type="scientific">Agrocybe pediades</name>
    <dbReference type="NCBI Taxonomy" id="84607"/>
    <lineage>
        <taxon>Eukaryota</taxon>
        <taxon>Fungi</taxon>
        <taxon>Dikarya</taxon>
        <taxon>Basidiomycota</taxon>
        <taxon>Agaricomycotina</taxon>
        <taxon>Agaricomycetes</taxon>
        <taxon>Agaricomycetidae</taxon>
        <taxon>Agaricales</taxon>
        <taxon>Agaricineae</taxon>
        <taxon>Strophariaceae</taxon>
        <taxon>Agrocybe</taxon>
    </lineage>
</organism>
<protein>
    <submittedName>
        <fullName evidence="1">Uncharacterized protein</fullName>
    </submittedName>
</protein>
<dbReference type="Proteomes" id="UP000521872">
    <property type="component" value="Unassembled WGS sequence"/>
</dbReference>